<evidence type="ECO:0000313" key="1">
    <source>
        <dbReference type="EMBL" id="PNY29133.1"/>
    </source>
</evidence>
<dbReference type="AlphaFoldDB" id="A0A2K3QNL8"/>
<dbReference type="EMBL" id="NRSZ01000153">
    <property type="protein sequence ID" value="PNY29133.1"/>
    <property type="molecule type" value="Genomic_DNA"/>
</dbReference>
<dbReference type="Proteomes" id="UP000236621">
    <property type="component" value="Unassembled WGS sequence"/>
</dbReference>
<gene>
    <name evidence="1" type="ORF">TCAP_00949</name>
</gene>
<evidence type="ECO:0000313" key="2">
    <source>
        <dbReference type="Proteomes" id="UP000236621"/>
    </source>
</evidence>
<evidence type="ECO:0008006" key="3">
    <source>
        <dbReference type="Google" id="ProtNLM"/>
    </source>
</evidence>
<organism evidence="1 2">
    <name type="scientific">Tolypocladium capitatum</name>
    <dbReference type="NCBI Taxonomy" id="45235"/>
    <lineage>
        <taxon>Eukaryota</taxon>
        <taxon>Fungi</taxon>
        <taxon>Dikarya</taxon>
        <taxon>Ascomycota</taxon>
        <taxon>Pezizomycotina</taxon>
        <taxon>Sordariomycetes</taxon>
        <taxon>Hypocreomycetidae</taxon>
        <taxon>Hypocreales</taxon>
        <taxon>Ophiocordycipitaceae</taxon>
        <taxon>Tolypocladium</taxon>
    </lineage>
</organism>
<accession>A0A2K3QNL8</accession>
<protein>
    <recommendedName>
        <fullName evidence="3">Aminoglycoside phosphotransferase domain-containing protein</fullName>
    </recommendedName>
</protein>
<keyword evidence="2" id="KW-1185">Reference proteome</keyword>
<sequence length="178" mass="20764">MLKSKYAAVESYISDLLSFQDNKILHQPNAIHQDDGENQLAALAALGATMHKCNIFVDQQWNVQAIIDLEWAYAKPEMQLPPHWLTSRAVDGFYDAKAISEYEAILDEYLDIYETEEKRRNGFLLQAPAMRHVWKSGSFWYFYAVSVPKGVYTLFRRHVQPLFNKDQSEMDIFNEVFF</sequence>
<name>A0A2K3QNL8_9HYPO</name>
<reference evidence="1 2" key="1">
    <citation type="submission" date="2017-08" db="EMBL/GenBank/DDBJ databases">
        <title>Harnessing the power of phylogenomics to disentangle the directionality and signatures of interkingdom host jumping in the parasitic fungal genus Tolypocladium.</title>
        <authorList>
            <person name="Quandt C.A."/>
            <person name="Patterson W."/>
            <person name="Spatafora J.W."/>
        </authorList>
    </citation>
    <scope>NUCLEOTIDE SEQUENCE [LARGE SCALE GENOMIC DNA]</scope>
    <source>
        <strain evidence="1 2">CBS 113982</strain>
    </source>
</reference>
<proteinExistence type="predicted"/>
<dbReference type="STRING" id="45235.A0A2K3QNL8"/>
<comment type="caution">
    <text evidence="1">The sequence shown here is derived from an EMBL/GenBank/DDBJ whole genome shotgun (WGS) entry which is preliminary data.</text>
</comment>
<dbReference type="OrthoDB" id="4926111at2759"/>